<feature type="domain" description="Cytochrome c" evidence="16">
    <location>
        <begin position="45"/>
        <end position="215"/>
    </location>
</feature>
<dbReference type="InterPro" id="IPR036909">
    <property type="entry name" value="Cyt_c-like_dom_sf"/>
</dbReference>
<dbReference type="PANTHER" id="PTHR10266:SF3">
    <property type="entry name" value="CYTOCHROME C1, HEME PROTEIN, MITOCHONDRIAL"/>
    <property type="match status" value="1"/>
</dbReference>
<sequence>MKLLKVLAVTVAVAMSSPVLAAGEAPAPPNARFGFNSFFGSFDRGAQQRGFQVYKEVCAACHGMRLLSYRNLLDLGLSEPAVRAIAAGYTVQDGPNDEGQMFERPARLSDRFRSPFPNEQAARAGNNGALPPDLSVIVKARHDGANYVRALLTGYVEPPPGVTLADGMHYNEYFPGHQIAMPNVLNDGQVEFADGTRATVDQMARDVTTFLAWAAEPETEQRKQMGVKILIFLAILGGLVYATKRKMWAEVKH</sequence>
<keyword evidence="7 14" id="KW-0812">Transmembrane</keyword>
<proteinExistence type="inferred from homology"/>
<keyword evidence="11 13" id="KW-0408">Iron</keyword>
<evidence type="ECO:0000256" key="3">
    <source>
        <dbReference type="ARBA" id="ARBA00016165"/>
    </source>
</evidence>
<evidence type="ECO:0000256" key="12">
    <source>
        <dbReference type="ARBA" id="ARBA00023136"/>
    </source>
</evidence>
<comment type="subcellular location">
    <subcellularLocation>
        <location evidence="1">Membrane</location>
    </subcellularLocation>
</comment>
<dbReference type="SUPFAM" id="SSF46626">
    <property type="entry name" value="Cytochrome c"/>
    <property type="match status" value="1"/>
</dbReference>
<feature type="chain" id="PRO_5045917138" description="Cytochrome c1" evidence="15">
    <location>
        <begin position="22"/>
        <end position="253"/>
    </location>
</feature>
<evidence type="ECO:0000256" key="13">
    <source>
        <dbReference type="PROSITE-ProRule" id="PRU00433"/>
    </source>
</evidence>
<evidence type="ECO:0000259" key="16">
    <source>
        <dbReference type="PROSITE" id="PS51007"/>
    </source>
</evidence>
<evidence type="ECO:0000256" key="14">
    <source>
        <dbReference type="SAM" id="Phobius"/>
    </source>
</evidence>
<accession>A0ABT3NR22</accession>
<dbReference type="Gene3D" id="1.20.5.100">
    <property type="entry name" value="Cytochrome c1, transmembrane anchor, C-terminal"/>
    <property type="match status" value="1"/>
</dbReference>
<evidence type="ECO:0000256" key="15">
    <source>
        <dbReference type="SAM" id="SignalP"/>
    </source>
</evidence>
<dbReference type="PANTHER" id="PTHR10266">
    <property type="entry name" value="CYTOCHROME C1"/>
    <property type="match status" value="1"/>
</dbReference>
<dbReference type="Gene3D" id="1.10.760.10">
    <property type="entry name" value="Cytochrome c-like domain"/>
    <property type="match status" value="1"/>
</dbReference>
<evidence type="ECO:0000256" key="9">
    <source>
        <dbReference type="ARBA" id="ARBA00022982"/>
    </source>
</evidence>
<name>A0ABT3NR22_9PROT</name>
<keyword evidence="5 13" id="KW-0349">Heme</keyword>
<dbReference type="InterPro" id="IPR021157">
    <property type="entry name" value="Cyt_c1_TM_anchor_C"/>
</dbReference>
<dbReference type="InterPro" id="IPR009056">
    <property type="entry name" value="Cyt_c-like_dom"/>
</dbReference>
<dbReference type="Proteomes" id="UP001526430">
    <property type="component" value="Unassembled WGS sequence"/>
</dbReference>
<keyword evidence="8 13" id="KW-0479">Metal-binding</keyword>
<gene>
    <name evidence="17" type="ORF">OF850_03145</name>
</gene>
<dbReference type="PROSITE" id="PS51007">
    <property type="entry name" value="CYTC"/>
    <property type="match status" value="1"/>
</dbReference>
<dbReference type="SUPFAM" id="SSF81496">
    <property type="entry name" value="Cytochrome c1 subunit of cytochrome bc1 complex (Ubiquinol-cytochrome c reductase), transmembrane anchor"/>
    <property type="match status" value="1"/>
</dbReference>
<dbReference type="PRINTS" id="PR00603">
    <property type="entry name" value="CYTOCHROMEC1"/>
</dbReference>
<organism evidence="17 18">
    <name type="scientific">Sabulicella glaciei</name>
    <dbReference type="NCBI Taxonomy" id="2984948"/>
    <lineage>
        <taxon>Bacteria</taxon>
        <taxon>Pseudomonadati</taxon>
        <taxon>Pseudomonadota</taxon>
        <taxon>Alphaproteobacteria</taxon>
        <taxon>Acetobacterales</taxon>
        <taxon>Acetobacteraceae</taxon>
        <taxon>Sabulicella</taxon>
    </lineage>
</organism>
<dbReference type="InterPro" id="IPR002326">
    <property type="entry name" value="Cyt_c1"/>
</dbReference>
<protein>
    <recommendedName>
        <fullName evidence="3">Cytochrome c1</fullName>
    </recommendedName>
</protein>
<dbReference type="Pfam" id="PF02167">
    <property type="entry name" value="Cytochrom_C1"/>
    <property type="match status" value="1"/>
</dbReference>
<evidence type="ECO:0000313" key="17">
    <source>
        <dbReference type="EMBL" id="MCW8084613.1"/>
    </source>
</evidence>
<keyword evidence="4" id="KW-0813">Transport</keyword>
<evidence type="ECO:0000256" key="4">
    <source>
        <dbReference type="ARBA" id="ARBA00022448"/>
    </source>
</evidence>
<evidence type="ECO:0000256" key="1">
    <source>
        <dbReference type="ARBA" id="ARBA00004370"/>
    </source>
</evidence>
<keyword evidence="18" id="KW-1185">Reference proteome</keyword>
<reference evidence="17 18" key="1">
    <citation type="submission" date="2022-10" db="EMBL/GenBank/DDBJ databases">
        <title>Roseococcus glaciei nov., sp. nov., isolated from glacier.</title>
        <authorList>
            <person name="Liu Q."/>
            <person name="Xin Y.-H."/>
        </authorList>
    </citation>
    <scope>NUCLEOTIDE SEQUENCE [LARGE SCALE GENOMIC DNA]</scope>
    <source>
        <strain evidence="17 18">MDT2-1-1</strain>
    </source>
</reference>
<evidence type="ECO:0000256" key="8">
    <source>
        <dbReference type="ARBA" id="ARBA00022723"/>
    </source>
</evidence>
<evidence type="ECO:0000256" key="10">
    <source>
        <dbReference type="ARBA" id="ARBA00022989"/>
    </source>
</evidence>
<feature type="signal peptide" evidence="15">
    <location>
        <begin position="1"/>
        <end position="21"/>
    </location>
</feature>
<comment type="similarity">
    <text evidence="2">Belongs to the cytochrome c family.</text>
</comment>
<keyword evidence="12 14" id="KW-0472">Membrane</keyword>
<evidence type="ECO:0000256" key="2">
    <source>
        <dbReference type="ARBA" id="ARBA00006488"/>
    </source>
</evidence>
<keyword evidence="10 14" id="KW-1133">Transmembrane helix</keyword>
<evidence type="ECO:0000256" key="7">
    <source>
        <dbReference type="ARBA" id="ARBA00022692"/>
    </source>
</evidence>
<evidence type="ECO:0000256" key="5">
    <source>
        <dbReference type="ARBA" id="ARBA00022617"/>
    </source>
</evidence>
<feature type="transmembrane region" description="Helical" evidence="14">
    <location>
        <begin position="225"/>
        <end position="243"/>
    </location>
</feature>
<evidence type="ECO:0000256" key="11">
    <source>
        <dbReference type="ARBA" id="ARBA00023004"/>
    </source>
</evidence>
<evidence type="ECO:0000313" key="18">
    <source>
        <dbReference type="Proteomes" id="UP001526430"/>
    </source>
</evidence>
<dbReference type="EMBL" id="JAPFQI010000001">
    <property type="protein sequence ID" value="MCW8084613.1"/>
    <property type="molecule type" value="Genomic_DNA"/>
</dbReference>
<keyword evidence="15" id="KW-0732">Signal</keyword>
<keyword evidence="6" id="KW-0679">Respiratory chain</keyword>
<evidence type="ECO:0000256" key="6">
    <source>
        <dbReference type="ARBA" id="ARBA00022660"/>
    </source>
</evidence>
<comment type="caution">
    <text evidence="17">The sequence shown here is derived from an EMBL/GenBank/DDBJ whole genome shotgun (WGS) entry which is preliminary data.</text>
</comment>
<dbReference type="RefSeq" id="WP_301588271.1">
    <property type="nucleotide sequence ID" value="NZ_JAPFQI010000001.1"/>
</dbReference>
<keyword evidence="9" id="KW-0249">Electron transport</keyword>